<sequence length="117" mass="13178">MANNITIAVSPSALTRKLGENKQKLVVIRFYEKGQDISRDVYKNLADGYRTSSKVFFLDMAISEDIPQELAEYNLNKAELPTFFFIENGGTTQSIKKPEISLVGGKVDEYLKRVSKP</sequence>
<evidence type="ECO:0000313" key="1">
    <source>
        <dbReference type="EMBL" id="CAE6414921.1"/>
    </source>
</evidence>
<dbReference type="AlphaFoldDB" id="A0A8H2X2Q8"/>
<dbReference type="Proteomes" id="UP000663888">
    <property type="component" value="Unassembled WGS sequence"/>
</dbReference>
<dbReference type="InterPro" id="IPR036249">
    <property type="entry name" value="Thioredoxin-like_sf"/>
</dbReference>
<reference evidence="1" key="1">
    <citation type="submission" date="2021-01" db="EMBL/GenBank/DDBJ databases">
        <authorList>
            <person name="Kaushik A."/>
        </authorList>
    </citation>
    <scope>NUCLEOTIDE SEQUENCE</scope>
    <source>
        <strain evidence="2">AG4-R118</strain>
        <strain evidence="1">AG4-RS23</strain>
    </source>
</reference>
<comment type="caution">
    <text evidence="1">The sequence shown here is derived from an EMBL/GenBank/DDBJ whole genome shotgun (WGS) entry which is preliminary data.</text>
</comment>
<name>A0A8H2X2Q8_9AGAM</name>
<accession>A0A8H2X2Q8</accession>
<organism evidence="1 3">
    <name type="scientific">Rhizoctonia solani</name>
    <dbReference type="NCBI Taxonomy" id="456999"/>
    <lineage>
        <taxon>Eukaryota</taxon>
        <taxon>Fungi</taxon>
        <taxon>Dikarya</taxon>
        <taxon>Basidiomycota</taxon>
        <taxon>Agaricomycotina</taxon>
        <taxon>Agaricomycetes</taxon>
        <taxon>Cantharellales</taxon>
        <taxon>Ceratobasidiaceae</taxon>
        <taxon>Rhizoctonia</taxon>
    </lineage>
</organism>
<dbReference type="EMBL" id="CAJMWX010000973">
    <property type="protein sequence ID" value="CAE6441483.1"/>
    <property type="molecule type" value="Genomic_DNA"/>
</dbReference>
<dbReference type="Proteomes" id="UP000663861">
    <property type="component" value="Unassembled WGS sequence"/>
</dbReference>
<dbReference type="SUPFAM" id="SSF52833">
    <property type="entry name" value="Thioredoxin-like"/>
    <property type="match status" value="1"/>
</dbReference>
<evidence type="ECO:0000313" key="3">
    <source>
        <dbReference type="Proteomes" id="UP000663861"/>
    </source>
</evidence>
<proteinExistence type="predicted"/>
<evidence type="ECO:0008006" key="4">
    <source>
        <dbReference type="Google" id="ProtNLM"/>
    </source>
</evidence>
<gene>
    <name evidence="2" type="ORF">RDB_LOCUS50797</name>
    <name evidence="1" type="ORF">RDB_LOCUS6112</name>
</gene>
<evidence type="ECO:0000313" key="2">
    <source>
        <dbReference type="EMBL" id="CAE6441483.1"/>
    </source>
</evidence>
<protein>
    <recommendedName>
        <fullName evidence="4">Thioredoxin domain-containing protein</fullName>
    </recommendedName>
</protein>
<dbReference type="EMBL" id="CAJMWY010000078">
    <property type="protein sequence ID" value="CAE6414921.1"/>
    <property type="molecule type" value="Genomic_DNA"/>
</dbReference>